<name>A0A2A6B812_PRIPA</name>
<proteinExistence type="predicted"/>
<dbReference type="EnsemblMetazoa" id="PPA33372.1">
    <property type="protein sequence ID" value="PPA33372.1"/>
    <property type="gene ID" value="WBGene00206232"/>
</dbReference>
<dbReference type="AlphaFoldDB" id="A0A2A6B812"/>
<organism evidence="1 2">
    <name type="scientific">Pristionchus pacificus</name>
    <name type="common">Parasitic nematode worm</name>
    <dbReference type="NCBI Taxonomy" id="54126"/>
    <lineage>
        <taxon>Eukaryota</taxon>
        <taxon>Metazoa</taxon>
        <taxon>Ecdysozoa</taxon>
        <taxon>Nematoda</taxon>
        <taxon>Chromadorea</taxon>
        <taxon>Rhabditida</taxon>
        <taxon>Rhabditina</taxon>
        <taxon>Diplogasteromorpha</taxon>
        <taxon>Diplogasteroidea</taxon>
        <taxon>Neodiplogasteridae</taxon>
        <taxon>Pristionchus</taxon>
    </lineage>
</organism>
<evidence type="ECO:0000313" key="2">
    <source>
        <dbReference type="Proteomes" id="UP000005239"/>
    </source>
</evidence>
<accession>A0A2A6B812</accession>
<keyword evidence="2" id="KW-1185">Reference proteome</keyword>
<accession>A0A8R1UL53</accession>
<sequence length="382" mass="44115">MRYKFDINSSLVAHYEGGGYPYIYETADGVLRGFTPALWKIIGEGLGNPIQLVKINNIGVEMDGDRSVPLSEVLIRNGSSLTFIDGTGLTQSWQLTQTERHGPPFIFGGWEFFELDEKDTGIVSDLWNFITYRFTSLILLIAGIALYKGLEAAREIFIPASFRRIWTSLLWKIGLAFFIISCTLEIWYHNSFFRGQLTIPHATIVTTFTVLVADNSRILLYDVEGKVTPGLKKLFPQTMILKDKAQFFETLTTNTKTFTLLFTDEWTEMRVYNNHHSLKKNYTSRRLIEKISQIQLRLFQVEKQPFWFRRTAKKLRNLQPDEIYFPTAVYNTLRIDQTNSIFYALLVLLGACTLVFIAELCVFYWNKNKKRIRLPISMSSPA</sequence>
<reference evidence="1" key="2">
    <citation type="submission" date="2022-06" db="UniProtKB">
        <authorList>
            <consortium name="EnsemblMetazoa"/>
        </authorList>
    </citation>
    <scope>IDENTIFICATION</scope>
    <source>
        <strain evidence="1">PS312</strain>
    </source>
</reference>
<dbReference type="Proteomes" id="UP000005239">
    <property type="component" value="Unassembled WGS sequence"/>
</dbReference>
<protein>
    <submittedName>
        <fullName evidence="1">Uncharacterized protein</fullName>
    </submittedName>
</protein>
<reference evidence="2" key="1">
    <citation type="journal article" date="2008" name="Nat. Genet.">
        <title>The Pristionchus pacificus genome provides a unique perspective on nematode lifestyle and parasitism.</title>
        <authorList>
            <person name="Dieterich C."/>
            <person name="Clifton S.W."/>
            <person name="Schuster L.N."/>
            <person name="Chinwalla A."/>
            <person name="Delehaunty K."/>
            <person name="Dinkelacker I."/>
            <person name="Fulton L."/>
            <person name="Fulton R."/>
            <person name="Godfrey J."/>
            <person name="Minx P."/>
            <person name="Mitreva M."/>
            <person name="Roeseler W."/>
            <person name="Tian H."/>
            <person name="Witte H."/>
            <person name="Yang S.P."/>
            <person name="Wilson R.K."/>
            <person name="Sommer R.J."/>
        </authorList>
    </citation>
    <scope>NUCLEOTIDE SEQUENCE [LARGE SCALE GENOMIC DNA]</scope>
    <source>
        <strain evidence="2">PS312</strain>
    </source>
</reference>
<gene>
    <name evidence="1" type="primary">WBGene00206232</name>
</gene>
<evidence type="ECO:0000313" key="1">
    <source>
        <dbReference type="EnsemblMetazoa" id="PPA33372.1"/>
    </source>
</evidence>